<dbReference type="Proteomes" id="UP000324707">
    <property type="component" value="Unassembled WGS sequence"/>
</dbReference>
<dbReference type="RefSeq" id="WP_147737354.1">
    <property type="nucleotide sequence ID" value="NZ_SAXX01000023.1"/>
</dbReference>
<accession>A0A5C8DZA4</accession>
<feature type="signal peptide" evidence="1">
    <location>
        <begin position="1"/>
        <end position="19"/>
    </location>
</feature>
<organism evidence="2 3">
    <name type="scientific">Brachyspira aalborgi</name>
    <dbReference type="NCBI Taxonomy" id="29522"/>
    <lineage>
        <taxon>Bacteria</taxon>
        <taxon>Pseudomonadati</taxon>
        <taxon>Spirochaetota</taxon>
        <taxon>Spirochaetia</taxon>
        <taxon>Brachyspirales</taxon>
        <taxon>Brachyspiraceae</taxon>
        <taxon>Brachyspira</taxon>
    </lineage>
</organism>
<evidence type="ECO:0000256" key="1">
    <source>
        <dbReference type="SAM" id="SignalP"/>
    </source>
</evidence>
<keyword evidence="1" id="KW-0732">Signal</keyword>
<feature type="chain" id="PRO_5022913865" description="Lipoprotein" evidence="1">
    <location>
        <begin position="20"/>
        <end position="344"/>
    </location>
</feature>
<protein>
    <recommendedName>
        <fullName evidence="4">Lipoprotein</fullName>
    </recommendedName>
</protein>
<evidence type="ECO:0000313" key="3">
    <source>
        <dbReference type="Proteomes" id="UP000324707"/>
    </source>
</evidence>
<comment type="caution">
    <text evidence="2">The sequence shown here is derived from an EMBL/GenBank/DDBJ whole genome shotgun (WGS) entry which is preliminary data.</text>
</comment>
<evidence type="ECO:0000313" key="2">
    <source>
        <dbReference type="EMBL" id="TXJ30503.1"/>
    </source>
</evidence>
<gene>
    <name evidence="2" type="ORF">EPJ69_10580</name>
</gene>
<dbReference type="AlphaFoldDB" id="A0A5C8DZA4"/>
<name>A0A5C8DZA4_9SPIR</name>
<reference evidence="2 3" key="1">
    <citation type="journal article" date="1992" name="Lakartidningen">
        <title>[Penicillin V and not amoxicillin is the first choice preparation in acute otitis].</title>
        <authorList>
            <person name="Kamme C."/>
            <person name="Lundgren K."/>
            <person name="Prellner K."/>
        </authorList>
    </citation>
    <scope>NUCLEOTIDE SEQUENCE [LARGE SCALE GENOMIC DNA]</scope>
    <source>
        <strain evidence="2 3">PC5538III-lc</strain>
    </source>
</reference>
<dbReference type="EMBL" id="SAXX01000023">
    <property type="protein sequence ID" value="TXJ30503.1"/>
    <property type="molecule type" value="Genomic_DNA"/>
</dbReference>
<sequence>MTKKILIIFLSLILAVGCANDVVSPQLSDENENGGGHLNNYGNGDLIENGKSDKASIKAFLNNYQGVYYSSGKVTYKAKDGELYEVKTTSFSKVDSGITVEPNGVKMQISNFGGSGKIEVLNFAYSGYSSFSSYILQKVDLDTSSMNKVASFSSLANFKGTFKELNGAKFLSIDESGNIYFKEQVSASKVFMQNGDLVIVDNSNNKNIIKFKEGNFVYRKYSRSDTDTTVYSASVTKDFIDNLGVVTYSSVSSSLDKISLNNASIAGYINMDLGGKDGGIAVPNMGDSQVNYVYIATKRAILKGKTITIYDEQGNKIDRTITFNDDNSVATYIYKGKTTEFKRD</sequence>
<dbReference type="PROSITE" id="PS51257">
    <property type="entry name" value="PROKAR_LIPOPROTEIN"/>
    <property type="match status" value="1"/>
</dbReference>
<proteinExistence type="predicted"/>
<evidence type="ECO:0008006" key="4">
    <source>
        <dbReference type="Google" id="ProtNLM"/>
    </source>
</evidence>